<evidence type="ECO:0000313" key="6">
    <source>
        <dbReference type="Proteomes" id="UP000231962"/>
    </source>
</evidence>
<dbReference type="InterPro" id="IPR051094">
    <property type="entry name" value="Diverse_Catalytic_Enzymes"/>
</dbReference>
<dbReference type="Pfam" id="PF01966">
    <property type="entry name" value="HD"/>
    <property type="match status" value="1"/>
</dbReference>
<dbReference type="OrthoDB" id="9803619at2"/>
<dbReference type="PANTHER" id="PTHR35795:SF1">
    <property type="entry name" value="BIS(5'-NUCLEOSYL)-TETRAPHOSPHATASE, SYMMETRICAL"/>
    <property type="match status" value="1"/>
</dbReference>
<dbReference type="CDD" id="cd00077">
    <property type="entry name" value="HDc"/>
    <property type="match status" value="1"/>
</dbReference>
<dbReference type="Proteomes" id="UP000231962">
    <property type="component" value="Unassembled WGS sequence"/>
</dbReference>
<name>A0A2M9ZMX2_9LEPT</name>
<dbReference type="NCBIfam" id="TIGR01353">
    <property type="entry name" value="dGTP_triPase"/>
    <property type="match status" value="1"/>
</dbReference>
<dbReference type="Proteomes" id="UP000231990">
    <property type="component" value="Unassembled WGS sequence"/>
</dbReference>
<dbReference type="AlphaFoldDB" id="A0A2M9ZMX2"/>
<dbReference type="EMBL" id="NPDY01000027">
    <property type="protein sequence ID" value="PJZ68285.1"/>
    <property type="molecule type" value="Genomic_DNA"/>
</dbReference>
<sequence>MRRNRSSLIELENSLLLPYAVFQQDTGGREYPEEEHGYRLPFQRDRDRVVHSSAFKRLQYKTQVFVYSVGEDYRNRLTHTLEVAGISRTLAGALGLNSYLAETIALAHDLGHTPFGHAGQEVVSELMEGKGGFEHNKQSLRIVRSLETRYPDFPGLNLCKETLKGMMKHGAEYSASELGLARKTEGPSLEAQCADLADEIAYTSHDVEDGLEMGYIRLEELSEIPLWEEYHDSVINRYSGLIPKIQVRTAIRELINGMVSNIVEVVSSSLKKHNINSREDLNSIYSQGIRIVGFEEKFGEKVRELKAFLHRALYRHPSVIKTSNHGRIIIETLFAHFRKFPELIPDSYKGRIESEGLDRSVCDFVAGMTDRYAENVFQSLS</sequence>
<dbReference type="FunFam" id="1.10.3210.10:FF:000024">
    <property type="entry name" value="Deoxyguanosinetriphosphate triphosphohydrolase-like protein"/>
    <property type="match status" value="1"/>
</dbReference>
<dbReference type="Gene3D" id="1.10.3210.10">
    <property type="entry name" value="Hypothetical protein af1432"/>
    <property type="match status" value="1"/>
</dbReference>
<comment type="similarity">
    <text evidence="2">Belongs to the dGTPase family. Type 2 subfamily.</text>
</comment>
<evidence type="ECO:0000256" key="1">
    <source>
        <dbReference type="ARBA" id="ARBA00022801"/>
    </source>
</evidence>
<dbReference type="SUPFAM" id="SSF109604">
    <property type="entry name" value="HD-domain/PDEase-like"/>
    <property type="match status" value="1"/>
</dbReference>
<dbReference type="GO" id="GO:0016793">
    <property type="term" value="F:triphosphoric monoester hydrolase activity"/>
    <property type="evidence" value="ECO:0007669"/>
    <property type="project" value="InterPro"/>
</dbReference>
<dbReference type="HAMAP" id="MF_01212">
    <property type="entry name" value="dGTPase_type2"/>
    <property type="match status" value="1"/>
</dbReference>
<dbReference type="RefSeq" id="WP_100715309.1">
    <property type="nucleotide sequence ID" value="NZ_NPDY01000027.1"/>
</dbReference>
<accession>A0A2M9ZMX2</accession>
<dbReference type="InterPro" id="IPR006674">
    <property type="entry name" value="HD_domain"/>
</dbReference>
<evidence type="ECO:0000259" key="3">
    <source>
        <dbReference type="PROSITE" id="PS51831"/>
    </source>
</evidence>
<protein>
    <recommendedName>
        <fullName evidence="2">Deoxyguanosinetriphosphate triphosphohydrolase-like protein</fullName>
    </recommendedName>
</protein>
<dbReference type="NCBIfam" id="NF002326">
    <property type="entry name" value="PRK01286.1-1"/>
    <property type="match status" value="1"/>
</dbReference>
<keyword evidence="1 2" id="KW-0378">Hydrolase</keyword>
<keyword evidence="6" id="KW-1185">Reference proteome</keyword>
<dbReference type="PANTHER" id="PTHR35795">
    <property type="entry name" value="SLR1885 PROTEIN"/>
    <property type="match status" value="1"/>
</dbReference>
<dbReference type="InterPro" id="IPR026875">
    <property type="entry name" value="PHydrolase_assoc_dom"/>
</dbReference>
<dbReference type="InterPro" id="IPR003607">
    <property type="entry name" value="HD/PDEase_dom"/>
</dbReference>
<evidence type="ECO:0000313" key="5">
    <source>
        <dbReference type="EMBL" id="PJZ73364.1"/>
    </source>
</evidence>
<feature type="domain" description="HD" evidence="3">
    <location>
        <begin position="76"/>
        <end position="203"/>
    </location>
</feature>
<dbReference type="InterPro" id="IPR023023">
    <property type="entry name" value="dNTPase_2"/>
</dbReference>
<organism evidence="5 7">
    <name type="scientific">Leptospira perolatii</name>
    <dbReference type="NCBI Taxonomy" id="2023191"/>
    <lineage>
        <taxon>Bacteria</taxon>
        <taxon>Pseudomonadati</taxon>
        <taxon>Spirochaetota</taxon>
        <taxon>Spirochaetia</taxon>
        <taxon>Leptospirales</taxon>
        <taxon>Leptospiraceae</taxon>
        <taxon>Leptospira</taxon>
    </lineage>
</organism>
<gene>
    <name evidence="4" type="ORF">CH360_17065</name>
    <name evidence="5" type="ORF">CH373_10405</name>
</gene>
<proteinExistence type="inferred from homology"/>
<evidence type="ECO:0000256" key="2">
    <source>
        <dbReference type="HAMAP-Rule" id="MF_01212"/>
    </source>
</evidence>
<dbReference type="SMART" id="SM00471">
    <property type="entry name" value="HDc"/>
    <property type="match status" value="1"/>
</dbReference>
<reference evidence="6 7" key="1">
    <citation type="submission" date="2017-07" db="EMBL/GenBank/DDBJ databases">
        <title>Leptospira spp. isolated from tropical soils.</title>
        <authorList>
            <person name="Thibeaux R."/>
            <person name="Iraola G."/>
            <person name="Ferres I."/>
            <person name="Bierque E."/>
            <person name="Girault D."/>
            <person name="Soupe-Gilbert M.-E."/>
            <person name="Picardeau M."/>
            <person name="Goarant C."/>
        </authorList>
    </citation>
    <scope>NUCLEOTIDE SEQUENCE [LARGE SCALE GENOMIC DNA]</scope>
    <source>
        <strain evidence="5 7">FH1-B-B1</strain>
        <strain evidence="4 6">FH1-B-C1</strain>
    </source>
</reference>
<evidence type="ECO:0000313" key="4">
    <source>
        <dbReference type="EMBL" id="PJZ68285.1"/>
    </source>
</evidence>
<dbReference type="Pfam" id="PF13286">
    <property type="entry name" value="HD_assoc"/>
    <property type="match status" value="1"/>
</dbReference>
<dbReference type="InterPro" id="IPR006261">
    <property type="entry name" value="dGTPase"/>
</dbReference>
<comment type="caution">
    <text evidence="5">The sequence shown here is derived from an EMBL/GenBank/DDBJ whole genome shotgun (WGS) entry which is preliminary data.</text>
</comment>
<dbReference type="PROSITE" id="PS51831">
    <property type="entry name" value="HD"/>
    <property type="match status" value="1"/>
</dbReference>
<dbReference type="EMBL" id="NPDZ01000005">
    <property type="protein sequence ID" value="PJZ73364.1"/>
    <property type="molecule type" value="Genomic_DNA"/>
</dbReference>
<evidence type="ECO:0000313" key="7">
    <source>
        <dbReference type="Proteomes" id="UP000231990"/>
    </source>
</evidence>